<accession>A0A2P2LIC2</accession>
<evidence type="ECO:0000313" key="1">
    <source>
        <dbReference type="EMBL" id="MBX17717.1"/>
    </source>
</evidence>
<reference evidence="1" key="1">
    <citation type="submission" date="2018-02" db="EMBL/GenBank/DDBJ databases">
        <title>Rhizophora mucronata_Transcriptome.</title>
        <authorList>
            <person name="Meera S.P."/>
            <person name="Sreeshan A."/>
            <person name="Augustine A."/>
        </authorList>
    </citation>
    <scope>NUCLEOTIDE SEQUENCE</scope>
    <source>
        <tissue evidence="1">Leaf</tissue>
    </source>
</reference>
<name>A0A2P2LIC2_RHIMU</name>
<proteinExistence type="predicted"/>
<organism evidence="1">
    <name type="scientific">Rhizophora mucronata</name>
    <name type="common">Asiatic mangrove</name>
    <dbReference type="NCBI Taxonomy" id="61149"/>
    <lineage>
        <taxon>Eukaryota</taxon>
        <taxon>Viridiplantae</taxon>
        <taxon>Streptophyta</taxon>
        <taxon>Embryophyta</taxon>
        <taxon>Tracheophyta</taxon>
        <taxon>Spermatophyta</taxon>
        <taxon>Magnoliopsida</taxon>
        <taxon>eudicotyledons</taxon>
        <taxon>Gunneridae</taxon>
        <taxon>Pentapetalae</taxon>
        <taxon>rosids</taxon>
        <taxon>fabids</taxon>
        <taxon>Malpighiales</taxon>
        <taxon>Rhizophoraceae</taxon>
        <taxon>Rhizophora</taxon>
    </lineage>
</organism>
<protein>
    <submittedName>
        <fullName evidence="1">Uncharacterized protein</fullName>
    </submittedName>
</protein>
<dbReference type="EMBL" id="GGEC01037233">
    <property type="protein sequence ID" value="MBX17717.1"/>
    <property type="molecule type" value="Transcribed_RNA"/>
</dbReference>
<sequence length="13" mass="1438">MKAMISMKISIGK</sequence>